<feature type="domain" description="ABC transmembrane type-1" evidence="8">
    <location>
        <begin position="74"/>
        <end position="267"/>
    </location>
</feature>
<accession>A0ABY5VHM6</accession>
<evidence type="ECO:0000256" key="4">
    <source>
        <dbReference type="ARBA" id="ARBA00022692"/>
    </source>
</evidence>
<dbReference type="CDD" id="cd06261">
    <property type="entry name" value="TM_PBP2"/>
    <property type="match status" value="1"/>
</dbReference>
<feature type="transmembrane region" description="Helical" evidence="7">
    <location>
        <begin position="145"/>
        <end position="167"/>
    </location>
</feature>
<evidence type="ECO:0000256" key="2">
    <source>
        <dbReference type="ARBA" id="ARBA00022448"/>
    </source>
</evidence>
<keyword evidence="5 7" id="KW-1133">Transmembrane helix</keyword>
<comment type="similarity">
    <text evidence="7">Belongs to the binding-protein-dependent transport system permease family.</text>
</comment>
<protein>
    <submittedName>
        <fullName evidence="9">Carbohydrate ABC transporter permease</fullName>
    </submittedName>
</protein>
<feature type="transmembrane region" description="Helical" evidence="7">
    <location>
        <begin position="111"/>
        <end position="133"/>
    </location>
</feature>
<evidence type="ECO:0000256" key="7">
    <source>
        <dbReference type="RuleBase" id="RU363032"/>
    </source>
</evidence>
<keyword evidence="3" id="KW-1003">Cell membrane</keyword>
<keyword evidence="4 7" id="KW-0812">Transmembrane</keyword>
<proteinExistence type="inferred from homology"/>
<evidence type="ECO:0000313" key="9">
    <source>
        <dbReference type="EMBL" id="UWP60115.1"/>
    </source>
</evidence>
<feature type="transmembrane region" description="Helical" evidence="7">
    <location>
        <begin position="12"/>
        <end position="33"/>
    </location>
</feature>
<dbReference type="SUPFAM" id="SSF161098">
    <property type="entry name" value="MetI-like"/>
    <property type="match status" value="1"/>
</dbReference>
<evidence type="ECO:0000256" key="6">
    <source>
        <dbReference type="ARBA" id="ARBA00023136"/>
    </source>
</evidence>
<evidence type="ECO:0000256" key="3">
    <source>
        <dbReference type="ARBA" id="ARBA00022475"/>
    </source>
</evidence>
<dbReference type="InterPro" id="IPR000515">
    <property type="entry name" value="MetI-like"/>
</dbReference>
<dbReference type="InterPro" id="IPR050901">
    <property type="entry name" value="BP-dep_ABC_trans_perm"/>
</dbReference>
<dbReference type="EMBL" id="CP102290">
    <property type="protein sequence ID" value="UWP60115.1"/>
    <property type="molecule type" value="Genomic_DNA"/>
</dbReference>
<evidence type="ECO:0000259" key="8">
    <source>
        <dbReference type="PROSITE" id="PS50928"/>
    </source>
</evidence>
<feature type="transmembrane region" description="Helical" evidence="7">
    <location>
        <begin position="216"/>
        <end position="235"/>
    </location>
</feature>
<evidence type="ECO:0000256" key="1">
    <source>
        <dbReference type="ARBA" id="ARBA00004651"/>
    </source>
</evidence>
<evidence type="ECO:0000256" key="5">
    <source>
        <dbReference type="ARBA" id="ARBA00022989"/>
    </source>
</evidence>
<dbReference type="PROSITE" id="PS50928">
    <property type="entry name" value="ABC_TM1"/>
    <property type="match status" value="1"/>
</dbReference>
<feature type="transmembrane region" description="Helical" evidence="7">
    <location>
        <begin position="188"/>
        <end position="210"/>
    </location>
</feature>
<keyword evidence="6 7" id="KW-0472">Membrane</keyword>
<dbReference type="PANTHER" id="PTHR32243">
    <property type="entry name" value="MALTOSE TRANSPORT SYSTEM PERMEASE-RELATED"/>
    <property type="match status" value="1"/>
</dbReference>
<gene>
    <name evidence="9" type="ORF">NQ502_03385</name>
</gene>
<feature type="transmembrane region" description="Helical" evidence="7">
    <location>
        <begin position="247"/>
        <end position="267"/>
    </location>
</feature>
<dbReference type="Pfam" id="PF00528">
    <property type="entry name" value="BPD_transp_1"/>
    <property type="match status" value="1"/>
</dbReference>
<dbReference type="PANTHER" id="PTHR32243:SF18">
    <property type="entry name" value="INNER MEMBRANE ABC TRANSPORTER PERMEASE PROTEIN YCJP"/>
    <property type="match status" value="1"/>
</dbReference>
<evidence type="ECO:0000313" key="10">
    <source>
        <dbReference type="Proteomes" id="UP001060164"/>
    </source>
</evidence>
<keyword evidence="2 7" id="KW-0813">Transport</keyword>
<dbReference type="Proteomes" id="UP001060164">
    <property type="component" value="Chromosome"/>
</dbReference>
<dbReference type="Gene3D" id="1.10.3720.10">
    <property type="entry name" value="MetI-like"/>
    <property type="match status" value="1"/>
</dbReference>
<comment type="subcellular location">
    <subcellularLocation>
        <location evidence="1 7">Cell membrane</location>
        <topology evidence="1 7">Multi-pass membrane protein</topology>
    </subcellularLocation>
</comment>
<reference evidence="9" key="1">
    <citation type="journal article" date="2022" name="Cell">
        <title>Design, construction, and in vivo augmentation of a complex gut microbiome.</title>
        <authorList>
            <person name="Cheng A.G."/>
            <person name="Ho P.Y."/>
            <person name="Aranda-Diaz A."/>
            <person name="Jain S."/>
            <person name="Yu F.B."/>
            <person name="Meng X."/>
            <person name="Wang M."/>
            <person name="Iakiviak M."/>
            <person name="Nagashima K."/>
            <person name="Zhao A."/>
            <person name="Murugkar P."/>
            <person name="Patil A."/>
            <person name="Atabakhsh K."/>
            <person name="Weakley A."/>
            <person name="Yan J."/>
            <person name="Brumbaugh A.R."/>
            <person name="Higginbottom S."/>
            <person name="Dimas A."/>
            <person name="Shiver A.L."/>
            <person name="Deutschbauer A."/>
            <person name="Neff N."/>
            <person name="Sonnenburg J.L."/>
            <person name="Huang K.C."/>
            <person name="Fischbach M.A."/>
        </authorList>
    </citation>
    <scope>NUCLEOTIDE SEQUENCE</scope>
    <source>
        <strain evidence="9">DSM 19829</strain>
    </source>
</reference>
<name>A0ABY5VHM6_9FIRM</name>
<organism evidence="9 10">
    <name type="scientific">Ruminococcus gauvreauii</name>
    <dbReference type="NCBI Taxonomy" id="438033"/>
    <lineage>
        <taxon>Bacteria</taxon>
        <taxon>Bacillati</taxon>
        <taxon>Bacillota</taxon>
        <taxon>Clostridia</taxon>
        <taxon>Eubacteriales</taxon>
        <taxon>Oscillospiraceae</taxon>
        <taxon>Ruminococcus</taxon>
    </lineage>
</organism>
<keyword evidence="10" id="KW-1185">Reference proteome</keyword>
<dbReference type="RefSeq" id="WP_028529486.1">
    <property type="nucleotide sequence ID" value="NZ_CABLBR010000026.1"/>
</dbReference>
<feature type="transmembrane region" description="Helical" evidence="7">
    <location>
        <begin position="78"/>
        <end position="99"/>
    </location>
</feature>
<sequence>MSSRQKRGAAVVLRVFILSFFLLFVMLPIYWMAITSFKPHEEIINTQLVTYFPHTFTLDNYRDLFKIFSYGDFLRNSIILSVSTAVAVTILSIFGGYGLARYRFRGKTPMLLFFLITQMVPGILVIIPLYTVYAKMGIIANVPHLGLWIFYVITNLPFCVITMRSFFEGIPYSLEEAAMVDGCSRMRSLRKVILPVMFPGIVAVFVFAFIGAWNELIAGIIFTSEPSAWTIPVGLKSLIGKNNVKWGAMMAGGMLALVPTAVMFMIVQKYVVEGLTAGSVKE</sequence>
<dbReference type="InterPro" id="IPR035906">
    <property type="entry name" value="MetI-like_sf"/>
</dbReference>